<dbReference type="Proteomes" id="UP000823736">
    <property type="component" value="Unassembled WGS sequence"/>
</dbReference>
<comment type="caution">
    <text evidence="2">The sequence shown here is derived from an EMBL/GenBank/DDBJ whole genome shotgun (WGS) entry which is preliminary data.</text>
</comment>
<dbReference type="RefSeq" id="WP_209489359.1">
    <property type="nucleotide sequence ID" value="NZ_JAGGLC010000001.1"/>
</dbReference>
<keyword evidence="3" id="KW-1185">Reference proteome</keyword>
<sequence length="216" mass="23751">MNVFRSVVQSVYDNSIREYLPKSVVAVAGIPVPKARLLDVTYSQPDYKRGLIESIYDHVGSDHVDMVGLGWGVAAVHCVRAGAERVDAYEAAGEMVDGAQETFMACSHDDTDRIVTHHSVVGDSKDVYGQNIGTVVPPAGLSGDVLVLDCEGAELSIFDGLETWPEKVIVETHPGFDSPTGESMKRLQKHYQKVEKYEYEPDHQGNKRVLVGHHED</sequence>
<feature type="compositionally biased region" description="Basic and acidic residues" evidence="1">
    <location>
        <begin position="196"/>
        <end position="205"/>
    </location>
</feature>
<dbReference type="SUPFAM" id="SSF53335">
    <property type="entry name" value="S-adenosyl-L-methionine-dependent methyltransferases"/>
    <property type="match status" value="1"/>
</dbReference>
<proteinExistence type="predicted"/>
<gene>
    <name evidence="2" type="ORF">J2753_000079</name>
</gene>
<name>A0A8T4GRX9_9EURY</name>
<dbReference type="InterPro" id="IPR029063">
    <property type="entry name" value="SAM-dependent_MTases_sf"/>
</dbReference>
<feature type="region of interest" description="Disordered" evidence="1">
    <location>
        <begin position="196"/>
        <end position="216"/>
    </location>
</feature>
<dbReference type="AlphaFoldDB" id="A0A8T4GRX9"/>
<dbReference type="EMBL" id="JAGGLC010000001">
    <property type="protein sequence ID" value="MBP1985606.1"/>
    <property type="molecule type" value="Genomic_DNA"/>
</dbReference>
<evidence type="ECO:0000313" key="3">
    <source>
        <dbReference type="Proteomes" id="UP000823736"/>
    </source>
</evidence>
<accession>A0A8T4GRX9</accession>
<evidence type="ECO:0000256" key="1">
    <source>
        <dbReference type="SAM" id="MobiDB-lite"/>
    </source>
</evidence>
<evidence type="ECO:0000313" key="2">
    <source>
        <dbReference type="EMBL" id="MBP1985606.1"/>
    </source>
</evidence>
<dbReference type="Gene3D" id="3.40.50.150">
    <property type="entry name" value="Vaccinia Virus protein VP39"/>
    <property type="match status" value="1"/>
</dbReference>
<reference evidence="2" key="1">
    <citation type="submission" date="2021-03" db="EMBL/GenBank/DDBJ databases">
        <title>Genomic Encyclopedia of Type Strains, Phase IV (KMG-IV): sequencing the most valuable type-strain genomes for metagenomic binning, comparative biology and taxonomic classification.</title>
        <authorList>
            <person name="Goeker M."/>
        </authorList>
    </citation>
    <scope>NUCLEOTIDE SEQUENCE</scope>
    <source>
        <strain evidence="2">DSM 26232</strain>
    </source>
</reference>
<protein>
    <submittedName>
        <fullName evidence="2">Uncharacterized protein</fullName>
    </submittedName>
</protein>
<dbReference type="OrthoDB" id="331551at2157"/>
<organism evidence="2 3">
    <name type="scientific">Halolamina salifodinae</name>
    <dbReference type="NCBI Taxonomy" id="1202767"/>
    <lineage>
        <taxon>Archaea</taxon>
        <taxon>Methanobacteriati</taxon>
        <taxon>Methanobacteriota</taxon>
        <taxon>Stenosarchaea group</taxon>
        <taxon>Halobacteria</taxon>
        <taxon>Halobacteriales</taxon>
        <taxon>Haloferacaceae</taxon>
    </lineage>
</organism>